<reference evidence="3" key="1">
    <citation type="submission" date="2023-06" db="EMBL/GenBank/DDBJ databases">
        <title>Cytophagales bacterium Strain LB-30, isolated from soil.</title>
        <authorList>
            <person name="Liu B."/>
        </authorList>
    </citation>
    <scope>NUCLEOTIDE SEQUENCE</scope>
    <source>
        <strain evidence="3">LB-30</strain>
    </source>
</reference>
<evidence type="ECO:0000256" key="1">
    <source>
        <dbReference type="ARBA" id="ARBA00022679"/>
    </source>
</evidence>
<dbReference type="Pfam" id="PF12867">
    <property type="entry name" value="DinB_2"/>
    <property type="match status" value="1"/>
</dbReference>
<keyword evidence="3" id="KW-0012">Acyltransferase</keyword>
<name>A0ABT8F1Z0_9BACT</name>
<dbReference type="PROSITE" id="PS51186">
    <property type="entry name" value="GNAT"/>
    <property type="match status" value="1"/>
</dbReference>
<dbReference type="EC" id="2.3.1.-" evidence="3"/>
<evidence type="ECO:0000313" key="3">
    <source>
        <dbReference type="EMBL" id="MDN4164461.1"/>
    </source>
</evidence>
<dbReference type="InterPro" id="IPR050769">
    <property type="entry name" value="NAT_camello-type"/>
</dbReference>
<proteinExistence type="predicted"/>
<keyword evidence="1 3" id="KW-0808">Transferase</keyword>
<gene>
    <name evidence="3" type="ORF">QWY31_03055</name>
</gene>
<organism evidence="3 4">
    <name type="scientific">Shiella aurantiaca</name>
    <dbReference type="NCBI Taxonomy" id="3058365"/>
    <lineage>
        <taxon>Bacteria</taxon>
        <taxon>Pseudomonadati</taxon>
        <taxon>Bacteroidota</taxon>
        <taxon>Cytophagia</taxon>
        <taxon>Cytophagales</taxon>
        <taxon>Shiellaceae</taxon>
        <taxon>Shiella</taxon>
    </lineage>
</organism>
<dbReference type="SUPFAM" id="SSF109854">
    <property type="entry name" value="DinB/YfiT-like putative metalloenzymes"/>
    <property type="match status" value="1"/>
</dbReference>
<feature type="domain" description="N-acetyltransferase" evidence="2">
    <location>
        <begin position="8"/>
        <end position="158"/>
    </location>
</feature>
<dbReference type="RefSeq" id="WP_320002990.1">
    <property type="nucleotide sequence ID" value="NZ_JAUHJS010000002.1"/>
</dbReference>
<dbReference type="InterPro" id="IPR024775">
    <property type="entry name" value="DinB-like"/>
</dbReference>
<dbReference type="PANTHER" id="PTHR13947:SF37">
    <property type="entry name" value="LD18367P"/>
    <property type="match status" value="1"/>
</dbReference>
<evidence type="ECO:0000259" key="2">
    <source>
        <dbReference type="PROSITE" id="PS51186"/>
    </source>
</evidence>
<dbReference type="InterPro" id="IPR034660">
    <property type="entry name" value="DinB/YfiT-like"/>
</dbReference>
<dbReference type="Pfam" id="PF00583">
    <property type="entry name" value="Acetyltransf_1"/>
    <property type="match status" value="1"/>
</dbReference>
<keyword evidence="4" id="KW-1185">Reference proteome</keyword>
<dbReference type="CDD" id="cd04301">
    <property type="entry name" value="NAT_SF"/>
    <property type="match status" value="1"/>
</dbReference>
<dbReference type="SUPFAM" id="SSF55729">
    <property type="entry name" value="Acyl-CoA N-acyltransferases (Nat)"/>
    <property type="match status" value="1"/>
</dbReference>
<comment type="caution">
    <text evidence="3">The sequence shown here is derived from an EMBL/GenBank/DDBJ whole genome shotgun (WGS) entry which is preliminary data.</text>
</comment>
<dbReference type="InterPro" id="IPR000182">
    <property type="entry name" value="GNAT_dom"/>
</dbReference>
<dbReference type="InterPro" id="IPR016181">
    <property type="entry name" value="Acyl_CoA_acyltransferase"/>
</dbReference>
<sequence>MKALHHHLKLVNYQPQHQPYFERFNKDWIEKYFKLEPIDVQVLENPDEHILKPGGAILVAELENQPVGVVALKKLEEGIFEMTKMAVADRWQGRKFGQALGEGILEKAQEMKAQKVILYSQTNLNAAVNMYRKLGFQESRQIDGVYARCNIKMEIDFARHRYLQEQAQQLHRTVDVFLNKTIRLGIAWHSKKEFRKWSPIEIIGHLIDSAANNHQRFIFAQAGNALHYPAYNQDFWVSTHNYFHLPTEQLLEFWRQYNYFLCEVIKNIRYEALDVPCTIGDAQPVPLRTLIEDYQAHLQHHLSQIVP</sequence>
<dbReference type="PANTHER" id="PTHR13947">
    <property type="entry name" value="GNAT FAMILY N-ACETYLTRANSFERASE"/>
    <property type="match status" value="1"/>
</dbReference>
<dbReference type="Proteomes" id="UP001168552">
    <property type="component" value="Unassembled WGS sequence"/>
</dbReference>
<dbReference type="EMBL" id="JAUHJS010000002">
    <property type="protein sequence ID" value="MDN4164461.1"/>
    <property type="molecule type" value="Genomic_DNA"/>
</dbReference>
<protein>
    <submittedName>
        <fullName evidence="3">GNAT family N-acetyltransferase</fullName>
        <ecNumber evidence="3">2.3.1.-</ecNumber>
    </submittedName>
</protein>
<dbReference type="Gene3D" id="1.20.120.450">
    <property type="entry name" value="dinb family like domain"/>
    <property type="match status" value="1"/>
</dbReference>
<accession>A0ABT8F1Z0</accession>
<dbReference type="GO" id="GO:0016746">
    <property type="term" value="F:acyltransferase activity"/>
    <property type="evidence" value="ECO:0007669"/>
    <property type="project" value="UniProtKB-KW"/>
</dbReference>
<evidence type="ECO:0000313" key="4">
    <source>
        <dbReference type="Proteomes" id="UP001168552"/>
    </source>
</evidence>
<dbReference type="Gene3D" id="3.40.630.30">
    <property type="match status" value="1"/>
</dbReference>